<evidence type="ECO:0000256" key="1">
    <source>
        <dbReference type="SAM" id="MobiDB-lite"/>
    </source>
</evidence>
<dbReference type="EMBL" id="QGKX02001521">
    <property type="protein sequence ID" value="KAF3512582.1"/>
    <property type="molecule type" value="Genomic_DNA"/>
</dbReference>
<protein>
    <submittedName>
        <fullName evidence="2">Uncharacterized protein</fullName>
    </submittedName>
</protein>
<dbReference type="AlphaFoldDB" id="A0A8S9PGP7"/>
<dbReference type="Proteomes" id="UP000712600">
    <property type="component" value="Unassembled WGS sequence"/>
</dbReference>
<comment type="caution">
    <text evidence="2">The sequence shown here is derived from an EMBL/GenBank/DDBJ whole genome shotgun (WGS) entry which is preliminary data.</text>
</comment>
<dbReference type="GO" id="GO:0007346">
    <property type="term" value="P:regulation of mitotic cell cycle"/>
    <property type="evidence" value="ECO:0007669"/>
    <property type="project" value="InterPro"/>
</dbReference>
<name>A0A8S9PGP7_BRACR</name>
<organism evidence="2 3">
    <name type="scientific">Brassica cretica</name>
    <name type="common">Mustard</name>
    <dbReference type="NCBI Taxonomy" id="69181"/>
    <lineage>
        <taxon>Eukaryota</taxon>
        <taxon>Viridiplantae</taxon>
        <taxon>Streptophyta</taxon>
        <taxon>Embryophyta</taxon>
        <taxon>Tracheophyta</taxon>
        <taxon>Spermatophyta</taxon>
        <taxon>Magnoliopsida</taxon>
        <taxon>eudicotyledons</taxon>
        <taxon>Gunneridae</taxon>
        <taxon>Pentapetalae</taxon>
        <taxon>rosids</taxon>
        <taxon>malvids</taxon>
        <taxon>Brassicales</taxon>
        <taxon>Brassicaceae</taxon>
        <taxon>Brassiceae</taxon>
        <taxon>Brassica</taxon>
    </lineage>
</organism>
<dbReference type="PANTHER" id="PTHR35125">
    <property type="entry name" value="NEURON NAVIGATOR 1-LIKE-RELATED"/>
    <property type="match status" value="1"/>
</dbReference>
<dbReference type="InterPro" id="IPR039326">
    <property type="entry name" value="Patronus"/>
</dbReference>
<evidence type="ECO:0000313" key="3">
    <source>
        <dbReference type="Proteomes" id="UP000712600"/>
    </source>
</evidence>
<proteinExistence type="predicted"/>
<feature type="region of interest" description="Disordered" evidence="1">
    <location>
        <begin position="55"/>
        <end position="90"/>
    </location>
</feature>
<dbReference type="PANTHER" id="PTHR35125:SF4">
    <property type="entry name" value="PROTEIN PATRONUS 1"/>
    <property type="match status" value="1"/>
</dbReference>
<reference evidence="2" key="1">
    <citation type="submission" date="2019-12" db="EMBL/GenBank/DDBJ databases">
        <title>Genome sequencing and annotation of Brassica cretica.</title>
        <authorList>
            <person name="Studholme D.J."/>
            <person name="Sarris P."/>
        </authorList>
    </citation>
    <scope>NUCLEOTIDE SEQUENCE</scope>
    <source>
        <strain evidence="2">PFS-109/04</strain>
        <tissue evidence="2">Leaf</tissue>
    </source>
</reference>
<gene>
    <name evidence="2" type="ORF">F2Q69_00003386</name>
</gene>
<evidence type="ECO:0000313" key="2">
    <source>
        <dbReference type="EMBL" id="KAF3512582.1"/>
    </source>
</evidence>
<accession>A0A8S9PGP7</accession>
<sequence length="211" mass="23572">MDVRRYGESTCRVLIGRAESMANMNTLQQMIFPDENAPIHRKKSVAAASVKSTKGTVLGQKKKPVGARKALNDITNKSGAHPKASSKNKQLASAAKGEINIAGEMFLHDHSKCIKEQQSLWDDHFSADILLHHDSSSVKGKHVKYDTEMIDGKNNLTCEEPEEIPSPKLTDWLKSSTPWRSPVRHGSLMMPSTPLAWRFDSDEFTLKEDLF</sequence>